<accession>A0A803MW48</accession>
<dbReference type="InterPro" id="IPR011990">
    <property type="entry name" value="TPR-like_helical_dom_sf"/>
</dbReference>
<dbReference type="AlphaFoldDB" id="A0A803MW48"/>
<protein>
    <submittedName>
        <fullName evidence="1">Uncharacterized protein</fullName>
    </submittedName>
</protein>
<dbReference type="Proteomes" id="UP000596660">
    <property type="component" value="Unplaced"/>
</dbReference>
<evidence type="ECO:0000313" key="2">
    <source>
        <dbReference type="Proteomes" id="UP000596660"/>
    </source>
</evidence>
<reference evidence="1" key="1">
    <citation type="journal article" date="2017" name="Nature">
        <title>The genome of Chenopodium quinoa.</title>
        <authorList>
            <person name="Jarvis D.E."/>
            <person name="Ho Y.S."/>
            <person name="Lightfoot D.J."/>
            <person name="Schmoeckel S.M."/>
            <person name="Li B."/>
            <person name="Borm T.J.A."/>
            <person name="Ohyanagi H."/>
            <person name="Mineta K."/>
            <person name="Michell C.T."/>
            <person name="Saber N."/>
            <person name="Kharbatia N.M."/>
            <person name="Rupper R.R."/>
            <person name="Sharp A.R."/>
            <person name="Dally N."/>
            <person name="Boughton B.A."/>
            <person name="Woo Y.H."/>
            <person name="Gao G."/>
            <person name="Schijlen E.G.W.M."/>
            <person name="Guo X."/>
            <person name="Momin A.A."/>
            <person name="Negrao S."/>
            <person name="Al-Babili S."/>
            <person name="Gehring C."/>
            <person name="Roessner U."/>
            <person name="Jung C."/>
            <person name="Murphy K."/>
            <person name="Arold S.T."/>
            <person name="Gojobori T."/>
            <person name="van der Linden C.G."/>
            <person name="van Loo E.N."/>
            <person name="Jellen E.N."/>
            <person name="Maughan P.J."/>
            <person name="Tester M."/>
        </authorList>
    </citation>
    <scope>NUCLEOTIDE SEQUENCE [LARGE SCALE GENOMIC DNA]</scope>
    <source>
        <strain evidence="1">cv. PI 614886</strain>
    </source>
</reference>
<keyword evidence="2" id="KW-1185">Reference proteome</keyword>
<proteinExistence type="predicted"/>
<dbReference type="Gramene" id="AUR62036213-RA">
    <property type="protein sequence ID" value="AUR62036213-RA:cds"/>
    <property type="gene ID" value="AUR62036213"/>
</dbReference>
<organism evidence="1 2">
    <name type="scientific">Chenopodium quinoa</name>
    <name type="common">Quinoa</name>
    <dbReference type="NCBI Taxonomy" id="63459"/>
    <lineage>
        <taxon>Eukaryota</taxon>
        <taxon>Viridiplantae</taxon>
        <taxon>Streptophyta</taxon>
        <taxon>Embryophyta</taxon>
        <taxon>Tracheophyta</taxon>
        <taxon>Spermatophyta</taxon>
        <taxon>Magnoliopsida</taxon>
        <taxon>eudicotyledons</taxon>
        <taxon>Gunneridae</taxon>
        <taxon>Pentapetalae</taxon>
        <taxon>Caryophyllales</taxon>
        <taxon>Chenopodiaceae</taxon>
        <taxon>Chenopodioideae</taxon>
        <taxon>Atripliceae</taxon>
        <taxon>Chenopodium</taxon>
    </lineage>
</organism>
<dbReference type="SUPFAM" id="SSF48452">
    <property type="entry name" value="TPR-like"/>
    <property type="match status" value="1"/>
</dbReference>
<name>A0A803MW48_CHEQI</name>
<evidence type="ECO:0000313" key="1">
    <source>
        <dbReference type="EnsemblPlants" id="AUR62036213-RA:cds"/>
    </source>
</evidence>
<reference evidence="1" key="2">
    <citation type="submission" date="2021-03" db="UniProtKB">
        <authorList>
            <consortium name="EnsemblPlants"/>
        </authorList>
    </citation>
    <scope>IDENTIFICATION</scope>
</reference>
<dbReference type="PANTHER" id="PTHR45181">
    <property type="entry name" value="HEAT SHOCK PROTEIN DNAJ WITH TETRATRICOPEPTIDE REPEAT-CONTAINING PROTEIN"/>
    <property type="match status" value="1"/>
</dbReference>
<dbReference type="EnsemblPlants" id="AUR62036213-RA">
    <property type="protein sequence ID" value="AUR62036213-RA:cds"/>
    <property type="gene ID" value="AUR62036213"/>
</dbReference>
<dbReference type="Gene3D" id="1.25.40.10">
    <property type="entry name" value="Tetratricopeptide repeat domain"/>
    <property type="match status" value="1"/>
</dbReference>
<dbReference type="PANTHER" id="PTHR45181:SF4">
    <property type="entry name" value="HEAT SHOCK PROTEIN DNAJ WITH TETRATRICOPEPTIDE REPEAT-CONTAINING PROTEIN"/>
    <property type="match status" value="1"/>
</dbReference>
<sequence>MSNAFALSYSLREMGPFKQESIQKQLNIKLQFCHLMLSPVLLVQYVFADRAATYPTLGMFTDAIAECSSAIALYEQYFEGNIYKSHLFEMIRDYEQEVKDLERLVSLGVEPSVTAINLKKAYCKILVDQSLQEPKAEMMSSGRNKRRGTTRMLK</sequence>